<evidence type="ECO:0000313" key="3">
    <source>
        <dbReference type="EMBL" id="SAL88008.1"/>
    </source>
</evidence>
<feature type="domain" description="Integrase catalytic" evidence="2">
    <location>
        <begin position="125"/>
        <end position="294"/>
    </location>
</feature>
<reference evidence="3" key="1">
    <citation type="submission" date="2016-01" db="EMBL/GenBank/DDBJ databases">
        <authorList>
            <person name="Peeters C."/>
        </authorList>
    </citation>
    <scope>NUCLEOTIDE SEQUENCE [LARGE SCALE GENOMIC DNA]</scope>
    <source>
        <strain evidence="3">LMG 22937</strain>
    </source>
</reference>
<dbReference type="GO" id="GO:0015074">
    <property type="term" value="P:DNA integration"/>
    <property type="evidence" value="ECO:0007669"/>
    <property type="project" value="InterPro"/>
</dbReference>
<dbReference type="Pfam" id="PF13683">
    <property type="entry name" value="rve_3"/>
    <property type="match status" value="1"/>
</dbReference>
<sequence>MSRTISAGIGKPYGLERVCRVLGFPRSTIYAARARESSNVVPLVAQRRGPKPKMPNADLLNAIRADLAASPFIGEGHRKVWARLRILRDIRVSRTRVLRLMRENALLSPHRRPQGKSSLHDGTITTSRPNEMWGTDGVRIETVDDGWVWVFSAVDHCDACCVGIHAVKTGNRLAALQPIAQGLLGEFGGTGAEVGRGLTLRMDHGSQYTADDFLNQVRFWGVTPSFAFVAEPQTNGVAERFNRTLKEQAIHGRIFRNLEEVRAAAVEFKDRYNRHWRLEKLGFMSPHEARHAATMKEAA</sequence>
<name>A0A158L3P0_9BURK</name>
<feature type="region of interest" description="Disordered" evidence="1">
    <location>
        <begin position="109"/>
        <end position="130"/>
    </location>
</feature>
<dbReference type="Gene3D" id="3.30.420.10">
    <property type="entry name" value="Ribonuclease H-like superfamily/Ribonuclease H"/>
    <property type="match status" value="1"/>
</dbReference>
<dbReference type="SUPFAM" id="SSF53098">
    <property type="entry name" value="Ribonuclease H-like"/>
    <property type="match status" value="1"/>
</dbReference>
<evidence type="ECO:0000259" key="2">
    <source>
        <dbReference type="PROSITE" id="PS50994"/>
    </source>
</evidence>
<keyword evidence="4" id="KW-1185">Reference proteome</keyword>
<dbReference type="PANTHER" id="PTHR46889:SF4">
    <property type="entry name" value="TRANSPOSASE INSO FOR INSERTION SEQUENCE ELEMENT IS911B-RELATED"/>
    <property type="match status" value="1"/>
</dbReference>
<dbReference type="InterPro" id="IPR036397">
    <property type="entry name" value="RNaseH_sf"/>
</dbReference>
<dbReference type="InterPro" id="IPR050900">
    <property type="entry name" value="Transposase_IS3/IS150/IS904"/>
</dbReference>
<dbReference type="RefSeq" id="WP_087660855.1">
    <property type="nucleotide sequence ID" value="NZ_FCOL02000411.1"/>
</dbReference>
<comment type="caution">
    <text evidence="3">The sequence shown here is derived from an EMBL/GenBank/DDBJ whole genome shotgun (WGS) entry which is preliminary data.</text>
</comment>
<dbReference type="PROSITE" id="PS50994">
    <property type="entry name" value="INTEGRASE"/>
    <property type="match status" value="1"/>
</dbReference>
<dbReference type="InterPro" id="IPR001584">
    <property type="entry name" value="Integrase_cat-core"/>
</dbReference>
<dbReference type="PANTHER" id="PTHR46889">
    <property type="entry name" value="TRANSPOSASE INSF FOR INSERTION SEQUENCE IS3B-RELATED"/>
    <property type="match status" value="1"/>
</dbReference>
<accession>A0A158L3P0</accession>
<evidence type="ECO:0000256" key="1">
    <source>
        <dbReference type="SAM" id="MobiDB-lite"/>
    </source>
</evidence>
<dbReference type="OrthoDB" id="9774685at2"/>
<dbReference type="AlphaFoldDB" id="A0A158L3P0"/>
<dbReference type="EMBL" id="FCOL02000411">
    <property type="protein sequence ID" value="SAL88008.1"/>
    <property type="molecule type" value="Genomic_DNA"/>
</dbReference>
<proteinExistence type="predicted"/>
<dbReference type="GO" id="GO:0003676">
    <property type="term" value="F:nucleic acid binding"/>
    <property type="evidence" value="ECO:0007669"/>
    <property type="project" value="InterPro"/>
</dbReference>
<dbReference type="InterPro" id="IPR012337">
    <property type="entry name" value="RNaseH-like_sf"/>
</dbReference>
<organism evidence="3 4">
    <name type="scientific">Caballeronia terrestris</name>
    <dbReference type="NCBI Taxonomy" id="1226301"/>
    <lineage>
        <taxon>Bacteria</taxon>
        <taxon>Pseudomonadati</taxon>
        <taxon>Pseudomonadota</taxon>
        <taxon>Betaproteobacteria</taxon>
        <taxon>Burkholderiales</taxon>
        <taxon>Burkholderiaceae</taxon>
        <taxon>Caballeronia</taxon>
    </lineage>
</organism>
<dbReference type="Proteomes" id="UP000054925">
    <property type="component" value="Unassembled WGS sequence"/>
</dbReference>
<gene>
    <name evidence="3" type="ORF">AWB67_07516</name>
</gene>
<evidence type="ECO:0000313" key="4">
    <source>
        <dbReference type="Proteomes" id="UP000054925"/>
    </source>
</evidence>
<protein>
    <submittedName>
        <fullName evidence="3">Transposase</fullName>
    </submittedName>
</protein>
<dbReference type="InterPro" id="IPR025948">
    <property type="entry name" value="HTH-like_dom"/>
</dbReference>
<dbReference type="Pfam" id="PF13276">
    <property type="entry name" value="HTH_21"/>
    <property type="match status" value="1"/>
</dbReference>